<evidence type="ECO:0000313" key="1">
    <source>
        <dbReference type="EMBL" id="MFB2838307.1"/>
    </source>
</evidence>
<reference evidence="1 2" key="1">
    <citation type="submission" date="2024-09" db="EMBL/GenBank/DDBJ databases">
        <title>Floridaenema gen nov. (Aerosakkonemataceae, Aerosakkonematales ord. nov., Cyanobacteria) from benthic tropical and subtropical fresh waters, with the description of four new species.</title>
        <authorList>
            <person name="Moretto J.A."/>
            <person name="Berthold D.E."/>
            <person name="Lefler F.W."/>
            <person name="Huang I.-S."/>
            <person name="Laughinghouse H. IV."/>
        </authorList>
    </citation>
    <scope>NUCLEOTIDE SEQUENCE [LARGE SCALE GENOMIC DNA]</scope>
    <source>
        <strain evidence="1 2">BLCC-F167</strain>
    </source>
</reference>
<dbReference type="Proteomes" id="UP001576780">
    <property type="component" value="Unassembled WGS sequence"/>
</dbReference>
<evidence type="ECO:0000313" key="2">
    <source>
        <dbReference type="Proteomes" id="UP001576780"/>
    </source>
</evidence>
<sequence>MSLKFEWDREKAKTNLNKHGISFVEAATIFSDPFSITRNDALNSIEEERFLILGYSDRQRLLVVVYTDRGDNVRIISARIATNRERKVYEEGIE</sequence>
<accession>A0ABV4WTX9</accession>
<dbReference type="InterPro" id="IPR038573">
    <property type="entry name" value="BrnT_sf"/>
</dbReference>
<dbReference type="RefSeq" id="WP_413280627.1">
    <property type="nucleotide sequence ID" value="NZ_JBHFNT010000245.1"/>
</dbReference>
<dbReference type="Pfam" id="PF04365">
    <property type="entry name" value="BrnT_toxin"/>
    <property type="match status" value="1"/>
</dbReference>
<dbReference type="InterPro" id="IPR007460">
    <property type="entry name" value="BrnT_toxin"/>
</dbReference>
<keyword evidence="2" id="KW-1185">Reference proteome</keyword>
<gene>
    <name evidence="1" type="ORF">ACE1CA_27760</name>
</gene>
<organism evidence="1 2">
    <name type="scientific">Floridaenema evergladense BLCC-F167</name>
    <dbReference type="NCBI Taxonomy" id="3153639"/>
    <lineage>
        <taxon>Bacteria</taxon>
        <taxon>Bacillati</taxon>
        <taxon>Cyanobacteriota</taxon>
        <taxon>Cyanophyceae</taxon>
        <taxon>Oscillatoriophycideae</taxon>
        <taxon>Aerosakkonematales</taxon>
        <taxon>Aerosakkonemataceae</taxon>
        <taxon>Floridanema</taxon>
        <taxon>Floridanema evergladense</taxon>
    </lineage>
</organism>
<dbReference type="Gene3D" id="3.10.450.530">
    <property type="entry name" value="Ribonuclease toxin, BrnT, of type II toxin-antitoxin system"/>
    <property type="match status" value="1"/>
</dbReference>
<proteinExistence type="predicted"/>
<dbReference type="EMBL" id="JBHFNT010000245">
    <property type="protein sequence ID" value="MFB2838307.1"/>
    <property type="molecule type" value="Genomic_DNA"/>
</dbReference>
<comment type="caution">
    <text evidence="1">The sequence shown here is derived from an EMBL/GenBank/DDBJ whole genome shotgun (WGS) entry which is preliminary data.</text>
</comment>
<name>A0ABV4WTX9_9CYAN</name>
<protein>
    <submittedName>
        <fullName evidence="1">BrnT family toxin</fullName>
    </submittedName>
</protein>